<dbReference type="InterPro" id="IPR036249">
    <property type="entry name" value="Thioredoxin-like_sf"/>
</dbReference>
<dbReference type="EMBL" id="UOEK01000434">
    <property type="protein sequence ID" value="VAW08049.1"/>
    <property type="molecule type" value="Genomic_DNA"/>
</dbReference>
<organism evidence="1">
    <name type="scientific">hydrothermal vent metagenome</name>
    <dbReference type="NCBI Taxonomy" id="652676"/>
    <lineage>
        <taxon>unclassified sequences</taxon>
        <taxon>metagenomes</taxon>
        <taxon>ecological metagenomes</taxon>
    </lineage>
</organism>
<name>A0A3B0T6U8_9ZZZZ</name>
<sequence length="184" mass="20279">MDFAARVYFDFDSKDSWRLHQMFARAESEGSWIVLDWTAFTEQPPTTTASARTILSFYEWLHRADPKAAVRFVHMAMVLLHAEKAPAEDPDTLLIAAKAAGVEPGLCRQVVHDRRGELLLSQTMKEARSLGVTAVPSLYRAGAPLHVVTTPVVLEGNATDRLAVFESMLADDGLWSLSKPPATG</sequence>
<dbReference type="AlphaFoldDB" id="A0A3B0T6U8"/>
<dbReference type="SUPFAM" id="SSF52833">
    <property type="entry name" value="Thioredoxin-like"/>
    <property type="match status" value="1"/>
</dbReference>
<gene>
    <name evidence="1" type="ORF">MNBD_ACTINO02-731</name>
</gene>
<reference evidence="1" key="1">
    <citation type="submission" date="2018-06" db="EMBL/GenBank/DDBJ databases">
        <authorList>
            <person name="Zhirakovskaya E."/>
        </authorList>
    </citation>
    <scope>NUCLEOTIDE SEQUENCE</scope>
</reference>
<protein>
    <recommendedName>
        <fullName evidence="2">DSBA-like thioredoxin domain-containing protein</fullName>
    </recommendedName>
</protein>
<evidence type="ECO:0008006" key="2">
    <source>
        <dbReference type="Google" id="ProtNLM"/>
    </source>
</evidence>
<accession>A0A3B0T6U8</accession>
<dbReference type="Gene3D" id="3.40.30.10">
    <property type="entry name" value="Glutaredoxin"/>
    <property type="match status" value="1"/>
</dbReference>
<proteinExistence type="predicted"/>
<evidence type="ECO:0000313" key="1">
    <source>
        <dbReference type="EMBL" id="VAW08049.1"/>
    </source>
</evidence>